<organism evidence="7">
    <name type="scientific">marine sediment metagenome</name>
    <dbReference type="NCBI Taxonomy" id="412755"/>
    <lineage>
        <taxon>unclassified sequences</taxon>
        <taxon>metagenomes</taxon>
        <taxon>ecological metagenomes</taxon>
    </lineage>
</organism>
<reference evidence="7" key="1">
    <citation type="journal article" date="2015" name="Nature">
        <title>Complex archaea that bridge the gap between prokaryotes and eukaryotes.</title>
        <authorList>
            <person name="Spang A."/>
            <person name="Saw J.H."/>
            <person name="Jorgensen S.L."/>
            <person name="Zaremba-Niedzwiedzka K."/>
            <person name="Martijn J."/>
            <person name="Lind A.E."/>
            <person name="van Eijk R."/>
            <person name="Schleper C."/>
            <person name="Guy L."/>
            <person name="Ettema T.J."/>
        </authorList>
    </citation>
    <scope>NUCLEOTIDE SEQUENCE</scope>
</reference>
<keyword evidence="1" id="KW-0547">Nucleotide-binding</keyword>
<accession>A0A0F9IED0</accession>
<evidence type="ECO:0008006" key="8">
    <source>
        <dbReference type="Google" id="ProtNLM"/>
    </source>
</evidence>
<keyword evidence="2" id="KW-0378">Hydrolase</keyword>
<evidence type="ECO:0000256" key="3">
    <source>
        <dbReference type="ARBA" id="ARBA00022806"/>
    </source>
</evidence>
<evidence type="ECO:0000259" key="5">
    <source>
        <dbReference type="PROSITE" id="PS51192"/>
    </source>
</evidence>
<evidence type="ECO:0000256" key="1">
    <source>
        <dbReference type="ARBA" id="ARBA00022741"/>
    </source>
</evidence>
<dbReference type="InterPro" id="IPR050474">
    <property type="entry name" value="Hel308_SKI2-like"/>
</dbReference>
<dbReference type="AlphaFoldDB" id="A0A0F9IED0"/>
<dbReference type="GO" id="GO:0005524">
    <property type="term" value="F:ATP binding"/>
    <property type="evidence" value="ECO:0007669"/>
    <property type="project" value="UniProtKB-KW"/>
</dbReference>
<evidence type="ECO:0000256" key="2">
    <source>
        <dbReference type="ARBA" id="ARBA00022801"/>
    </source>
</evidence>
<dbReference type="InterPro" id="IPR014001">
    <property type="entry name" value="Helicase_ATP-bd"/>
</dbReference>
<dbReference type="EMBL" id="LAZR01019536">
    <property type="protein sequence ID" value="KKL92185.1"/>
    <property type="molecule type" value="Genomic_DNA"/>
</dbReference>
<dbReference type="Pfam" id="PF00271">
    <property type="entry name" value="Helicase_C"/>
    <property type="match status" value="1"/>
</dbReference>
<dbReference type="InterPro" id="IPR011545">
    <property type="entry name" value="DEAD/DEAH_box_helicase_dom"/>
</dbReference>
<dbReference type="InterPro" id="IPR027417">
    <property type="entry name" value="P-loop_NTPase"/>
</dbReference>
<gene>
    <name evidence="7" type="ORF">LCGC14_1887220</name>
</gene>
<sequence length="706" mass="81552">MKFGVKTNEEEISTETDREIFKYISDKRILRALFEERIFKLRDIQKEAIKKGLFFRKSFLICAPSGSGKTLIGELCAVNNIFQKYGKSFYLVPFKALATEKFRYFKKCYDRFGIKVELSIGDYEVNDSKIAKADIIVTTYEKCDSILRNFNDKNWIFDISTIIIDEIHIIGESDRGPRLESLIVRLNEFLHNPQIIGLSATIANPEFFNSWLSSLGNITTLIKSDSRPVPLHYKIEISQNKGSAIKRIVRSTLKEKGQILIFLNRRRSTQKEAEALRNIVAKHLEENELRICKALEKRLSSIKGGHKDLRSVIKSGIAFHHAGLLPKERRIIEDNYRKRIIKVICCTTTLSAGINTPARVVILKDFKKYVTSGHNIKNFSGYFENGDGFSYFKPFSANEVFQILGRAGRPGLDLVGHGIILVRNMEEKVWVEDQFFQGHMLQKLAPRFNDLKSGLNKVNTLKEQVLLRVYEAKRITFDKLKQFFEKTYFWYSIKNKMQTQNIPIDQLLMIKEISPLNILKLHSESERVKQLNLKLHSQSESVKLSNLSSSTISGYVKTDYGVFTCQFDIESGIKCTCGLRNGVSDNFINDEFSFTFCDHVTIFLLYLIQFPNPKVQKYVDSIIPKSVKNQYILTYLFEKGLLLKNEDGTIKCSQFGKLIIRLYLYPVSGVLIRYKLENVEIDNFSDLIKEAYDILKSEYRVRDNKM</sequence>
<dbReference type="SUPFAM" id="SSF52540">
    <property type="entry name" value="P-loop containing nucleoside triphosphate hydrolases"/>
    <property type="match status" value="1"/>
</dbReference>
<dbReference type="SMART" id="SM00490">
    <property type="entry name" value="HELICc"/>
    <property type="match status" value="1"/>
</dbReference>
<name>A0A0F9IED0_9ZZZZ</name>
<dbReference type="Gene3D" id="3.40.50.300">
    <property type="entry name" value="P-loop containing nucleotide triphosphate hydrolases"/>
    <property type="match status" value="2"/>
</dbReference>
<comment type="caution">
    <text evidence="7">The sequence shown here is derived from an EMBL/GenBank/DDBJ whole genome shotgun (WGS) entry which is preliminary data.</text>
</comment>
<dbReference type="Pfam" id="PF00270">
    <property type="entry name" value="DEAD"/>
    <property type="match status" value="1"/>
</dbReference>
<evidence type="ECO:0000256" key="4">
    <source>
        <dbReference type="ARBA" id="ARBA00022840"/>
    </source>
</evidence>
<dbReference type="GO" id="GO:0016787">
    <property type="term" value="F:hydrolase activity"/>
    <property type="evidence" value="ECO:0007669"/>
    <property type="project" value="UniProtKB-KW"/>
</dbReference>
<dbReference type="PANTHER" id="PTHR47961:SF10">
    <property type="entry name" value="ATP-DEPENDENT DNA HELICASE HEL308"/>
    <property type="match status" value="1"/>
</dbReference>
<evidence type="ECO:0000313" key="7">
    <source>
        <dbReference type="EMBL" id="KKL92185.1"/>
    </source>
</evidence>
<dbReference type="PROSITE" id="PS51192">
    <property type="entry name" value="HELICASE_ATP_BIND_1"/>
    <property type="match status" value="1"/>
</dbReference>
<dbReference type="PANTHER" id="PTHR47961">
    <property type="entry name" value="DNA POLYMERASE THETA, PUTATIVE (AFU_ORTHOLOGUE AFUA_1G05260)-RELATED"/>
    <property type="match status" value="1"/>
</dbReference>
<evidence type="ECO:0000259" key="6">
    <source>
        <dbReference type="PROSITE" id="PS51194"/>
    </source>
</evidence>
<feature type="domain" description="Helicase ATP-binding" evidence="5">
    <location>
        <begin position="50"/>
        <end position="220"/>
    </location>
</feature>
<dbReference type="CDD" id="cd18795">
    <property type="entry name" value="SF2_C_Ski2"/>
    <property type="match status" value="1"/>
</dbReference>
<dbReference type="PROSITE" id="PS51194">
    <property type="entry name" value="HELICASE_CTER"/>
    <property type="match status" value="1"/>
</dbReference>
<dbReference type="GO" id="GO:0004386">
    <property type="term" value="F:helicase activity"/>
    <property type="evidence" value="ECO:0007669"/>
    <property type="project" value="UniProtKB-KW"/>
</dbReference>
<proteinExistence type="predicted"/>
<dbReference type="InterPro" id="IPR001650">
    <property type="entry name" value="Helicase_C-like"/>
</dbReference>
<protein>
    <recommendedName>
        <fullName evidence="8">Helicase ATP-binding domain-containing protein</fullName>
    </recommendedName>
</protein>
<feature type="non-terminal residue" evidence="7">
    <location>
        <position position="706"/>
    </location>
</feature>
<keyword evidence="4" id="KW-0067">ATP-binding</keyword>
<feature type="domain" description="Helicase C-terminal" evidence="6">
    <location>
        <begin position="244"/>
        <end position="466"/>
    </location>
</feature>
<dbReference type="GO" id="GO:0003676">
    <property type="term" value="F:nucleic acid binding"/>
    <property type="evidence" value="ECO:0007669"/>
    <property type="project" value="InterPro"/>
</dbReference>
<dbReference type="SMART" id="SM00487">
    <property type="entry name" value="DEXDc"/>
    <property type="match status" value="1"/>
</dbReference>
<keyword evidence="3" id="KW-0347">Helicase</keyword>